<protein>
    <submittedName>
        <fullName evidence="2">Uncharacterized protein</fullName>
    </submittedName>
</protein>
<organism evidence="2 3">
    <name type="scientific">Gossypium stocksii</name>
    <dbReference type="NCBI Taxonomy" id="47602"/>
    <lineage>
        <taxon>Eukaryota</taxon>
        <taxon>Viridiplantae</taxon>
        <taxon>Streptophyta</taxon>
        <taxon>Embryophyta</taxon>
        <taxon>Tracheophyta</taxon>
        <taxon>Spermatophyta</taxon>
        <taxon>Magnoliopsida</taxon>
        <taxon>eudicotyledons</taxon>
        <taxon>Gunneridae</taxon>
        <taxon>Pentapetalae</taxon>
        <taxon>rosids</taxon>
        <taxon>malvids</taxon>
        <taxon>Malvales</taxon>
        <taxon>Malvaceae</taxon>
        <taxon>Malvoideae</taxon>
        <taxon>Gossypium</taxon>
    </lineage>
</organism>
<feature type="signal peptide" evidence="1">
    <location>
        <begin position="1"/>
        <end position="15"/>
    </location>
</feature>
<accession>A0A9D4A7S3</accession>
<sequence>MLNFVLSVNLILGHASFDLDYLLSDMVVDNGIWNLDLFRLWLHETIIRKIIRIPPPHSAVGANRIIWGGMRTGSFFVKSVYGKIREGFFEIEGRYLEDPLEV</sequence>
<dbReference type="AlphaFoldDB" id="A0A9D4A7S3"/>
<evidence type="ECO:0000313" key="3">
    <source>
        <dbReference type="Proteomes" id="UP000828251"/>
    </source>
</evidence>
<gene>
    <name evidence="2" type="ORF">J1N35_019082</name>
</gene>
<name>A0A9D4A7S3_9ROSI</name>
<reference evidence="2 3" key="1">
    <citation type="journal article" date="2021" name="Plant Biotechnol. J.">
        <title>Multi-omics assisted identification of the key and species-specific regulatory components of drought-tolerant mechanisms in Gossypium stocksii.</title>
        <authorList>
            <person name="Yu D."/>
            <person name="Ke L."/>
            <person name="Zhang D."/>
            <person name="Wu Y."/>
            <person name="Sun Y."/>
            <person name="Mei J."/>
            <person name="Sun J."/>
            <person name="Sun Y."/>
        </authorList>
    </citation>
    <scope>NUCLEOTIDE SEQUENCE [LARGE SCALE GENOMIC DNA]</scope>
    <source>
        <strain evidence="3">cv. E1</strain>
        <tissue evidence="2">Leaf</tissue>
    </source>
</reference>
<evidence type="ECO:0000256" key="1">
    <source>
        <dbReference type="SAM" id="SignalP"/>
    </source>
</evidence>
<dbReference type="Proteomes" id="UP000828251">
    <property type="component" value="Unassembled WGS sequence"/>
</dbReference>
<keyword evidence="1" id="KW-0732">Signal</keyword>
<feature type="chain" id="PRO_5038581323" evidence="1">
    <location>
        <begin position="16"/>
        <end position="102"/>
    </location>
</feature>
<comment type="caution">
    <text evidence="2">The sequence shown here is derived from an EMBL/GenBank/DDBJ whole genome shotgun (WGS) entry which is preliminary data.</text>
</comment>
<evidence type="ECO:0000313" key="2">
    <source>
        <dbReference type="EMBL" id="KAH1091825.1"/>
    </source>
</evidence>
<keyword evidence="3" id="KW-1185">Reference proteome</keyword>
<dbReference type="EMBL" id="JAIQCV010000006">
    <property type="protein sequence ID" value="KAH1091825.1"/>
    <property type="molecule type" value="Genomic_DNA"/>
</dbReference>
<dbReference type="OrthoDB" id="1743609at2759"/>
<proteinExistence type="predicted"/>